<dbReference type="InterPro" id="IPR007696">
    <property type="entry name" value="DNA_mismatch_repair_MutS_core"/>
</dbReference>
<organism evidence="9 10">
    <name type="scientific">Saponaria officinalis</name>
    <name type="common">Common soapwort</name>
    <name type="synonym">Lychnis saponaria</name>
    <dbReference type="NCBI Taxonomy" id="3572"/>
    <lineage>
        <taxon>Eukaryota</taxon>
        <taxon>Viridiplantae</taxon>
        <taxon>Streptophyta</taxon>
        <taxon>Embryophyta</taxon>
        <taxon>Tracheophyta</taxon>
        <taxon>Spermatophyta</taxon>
        <taxon>Magnoliopsida</taxon>
        <taxon>eudicotyledons</taxon>
        <taxon>Gunneridae</taxon>
        <taxon>Pentapetalae</taxon>
        <taxon>Caryophyllales</taxon>
        <taxon>Caryophyllaceae</taxon>
        <taxon>Caryophylleae</taxon>
        <taxon>Saponaria</taxon>
    </lineage>
</organism>
<keyword evidence="1" id="KW-0699">rRNA-binding</keyword>
<dbReference type="AlphaFoldDB" id="A0AAW1LE23"/>
<evidence type="ECO:0000256" key="4">
    <source>
        <dbReference type="ARBA" id="ARBA00022840"/>
    </source>
</evidence>
<dbReference type="InterPro" id="IPR000432">
    <property type="entry name" value="DNA_mismatch_repair_MutS_C"/>
</dbReference>
<dbReference type="InterPro" id="IPR027417">
    <property type="entry name" value="P-loop_NTPase"/>
</dbReference>
<dbReference type="SMART" id="SM00534">
    <property type="entry name" value="MUTSac"/>
    <property type="match status" value="1"/>
</dbReference>
<feature type="domain" description="DNA mismatch repair proteins mutS family" evidence="8">
    <location>
        <begin position="556"/>
        <end position="572"/>
    </location>
</feature>
<evidence type="ECO:0000313" key="9">
    <source>
        <dbReference type="EMBL" id="KAK9732519.1"/>
    </source>
</evidence>
<dbReference type="PIRSF" id="PIRSF005814">
    <property type="entry name" value="MutS_YshD"/>
    <property type="match status" value="1"/>
</dbReference>
<comment type="caution">
    <text evidence="9">The sequence shown here is derived from an EMBL/GenBank/DDBJ whole genome shotgun (WGS) entry which is preliminary data.</text>
</comment>
<proteinExistence type="predicted"/>
<dbReference type="Gene3D" id="3.40.50.300">
    <property type="entry name" value="P-loop containing nucleotide triphosphate hydrolases"/>
    <property type="match status" value="1"/>
</dbReference>
<dbReference type="GO" id="GO:0004519">
    <property type="term" value="F:endonuclease activity"/>
    <property type="evidence" value="ECO:0007669"/>
    <property type="project" value="InterPro"/>
</dbReference>
<evidence type="ECO:0000256" key="1">
    <source>
        <dbReference type="ARBA" id="ARBA00022730"/>
    </source>
</evidence>
<dbReference type="SUPFAM" id="SSF52540">
    <property type="entry name" value="P-loop containing nucleoside triphosphate hydrolases"/>
    <property type="match status" value="1"/>
</dbReference>
<dbReference type="InterPro" id="IPR046893">
    <property type="entry name" value="MSSS"/>
</dbReference>
<dbReference type="PROSITE" id="PS00486">
    <property type="entry name" value="DNA_MISMATCH_REPAIR_2"/>
    <property type="match status" value="1"/>
</dbReference>
<dbReference type="Pfam" id="PF20297">
    <property type="entry name" value="MSSS"/>
    <property type="match status" value="1"/>
</dbReference>
<evidence type="ECO:0000256" key="3">
    <source>
        <dbReference type="ARBA" id="ARBA00022801"/>
    </source>
</evidence>
<feature type="compositionally biased region" description="Polar residues" evidence="7">
    <location>
        <begin position="774"/>
        <end position="783"/>
    </location>
</feature>
<dbReference type="GO" id="GO:0005524">
    <property type="term" value="F:ATP binding"/>
    <property type="evidence" value="ECO:0007669"/>
    <property type="project" value="UniProtKB-KW"/>
</dbReference>
<dbReference type="GO" id="GO:0030983">
    <property type="term" value="F:mismatched DNA binding"/>
    <property type="evidence" value="ECO:0007669"/>
    <property type="project" value="InterPro"/>
</dbReference>
<dbReference type="PANTHER" id="PTHR48466:SF2">
    <property type="entry name" value="OS10G0509000 PROTEIN"/>
    <property type="match status" value="1"/>
</dbReference>
<keyword evidence="4" id="KW-0067">ATP-binding</keyword>
<keyword evidence="2" id="KW-0547">Nucleotide-binding</keyword>
<evidence type="ECO:0000256" key="2">
    <source>
        <dbReference type="ARBA" id="ARBA00022741"/>
    </source>
</evidence>
<name>A0AAW1LE23_SAPOF</name>
<feature type="region of interest" description="Disordered" evidence="7">
    <location>
        <begin position="774"/>
        <end position="793"/>
    </location>
</feature>
<dbReference type="PANTHER" id="PTHR48466">
    <property type="entry name" value="OS10G0509000 PROTEIN-RELATED"/>
    <property type="match status" value="1"/>
</dbReference>
<gene>
    <name evidence="9" type="ORF">RND81_04G005100</name>
</gene>
<evidence type="ECO:0000313" key="10">
    <source>
        <dbReference type="Proteomes" id="UP001443914"/>
    </source>
</evidence>
<dbReference type="SMART" id="SM00533">
    <property type="entry name" value="MUTSd"/>
    <property type="match status" value="1"/>
</dbReference>
<dbReference type="GO" id="GO:0006298">
    <property type="term" value="P:mismatch repair"/>
    <property type="evidence" value="ECO:0007669"/>
    <property type="project" value="InterPro"/>
</dbReference>
<reference evidence="9" key="1">
    <citation type="submission" date="2024-03" db="EMBL/GenBank/DDBJ databases">
        <title>WGS assembly of Saponaria officinalis var. Norfolk2.</title>
        <authorList>
            <person name="Jenkins J."/>
            <person name="Shu S."/>
            <person name="Grimwood J."/>
            <person name="Barry K."/>
            <person name="Goodstein D."/>
            <person name="Schmutz J."/>
            <person name="Leebens-Mack J."/>
            <person name="Osbourn A."/>
        </authorList>
    </citation>
    <scope>NUCLEOTIDE SEQUENCE [LARGE SCALE GENOMIC DNA]</scope>
    <source>
        <strain evidence="9">JIC</strain>
    </source>
</reference>
<dbReference type="Pfam" id="PF00488">
    <property type="entry name" value="MutS_V"/>
    <property type="match status" value="1"/>
</dbReference>
<keyword evidence="5" id="KW-0694">RNA-binding</keyword>
<sequence length="843" mass="92750">MLSSSVFRNTISSISIISTSSSSNSTKIKPNSLKSNSINFRATSKPPNSTKVDETEIPRVLLNSVRVLEWDKLCDAVSSFAATSLGRQASKEQLWVFDQTYEESLRQLRETNAAVEIHKYSSAVMDFASIDALLVRSAIDHTRRSSSVSGQEAIAVAVLLQFAETLQLNIKSAIKENADLHDRFMPLVEPILSWVISKPLVRSILRLVSEDGSIKDSASGKLQQARGRVLSLESKLYQLINTLISNEEDNTTSLQVMLVGDGVSGQEQVKSQILRVYCSQACSGAGIGNVMEPVSAVQLNDDLLEAKASVADAEAEVLLDITEKIKLDLEDIENLLKNIVELDVINARAVYGLSLGGTFPNLLKLDDKNAALSSEGFSTKDSSSKILYSPKKRWKLYLPKAYHPLLLQRHRHTLRDAKKEVANAKAELRRRRLYGDNFSQQGTTQIDIKKLQEKVTQVENSPPIPSDFQIADNTRVLLITGPNTGGKTICLKAVGLAAMMAKAGLYVLCSEPAHIPWFDSVFADIGDEQSLSQSLSTFSGHLRQISDIQAKSTSRSLVLLDEIGAGTNPLEGAALGMSILESFAEAQVLLTIATTHHGELKTLKYSNDAFENACMEFDDVNLKPTYKILWGVPGRSNAINIAKRLGLPESIVSDARERYGTASAEINEVIFGLEKFKHDVEEYVHEAQHYNKLSRELHAKILHAQRIISDQSSDLRYRKMQEISELASAARSTLHMKMRQYRTSSRVNPQPVVSDTTTPRALDNSQHSALNVTETQSTANVRQGKQALPGTEKKARIPKIGDIVHVSSLGTKAKVLKVEPSKKEIVVQAGNLKLKVKLSAVKT</sequence>
<dbReference type="GO" id="GO:0016887">
    <property type="term" value="F:ATP hydrolysis activity"/>
    <property type="evidence" value="ECO:0007669"/>
    <property type="project" value="InterPro"/>
</dbReference>
<dbReference type="InterPro" id="IPR005747">
    <property type="entry name" value="MutS2"/>
</dbReference>
<dbReference type="GO" id="GO:0140664">
    <property type="term" value="F:ATP-dependent DNA damage sensor activity"/>
    <property type="evidence" value="ECO:0007669"/>
    <property type="project" value="InterPro"/>
</dbReference>
<dbReference type="EMBL" id="JBDFQZ010000004">
    <property type="protein sequence ID" value="KAK9732519.1"/>
    <property type="molecule type" value="Genomic_DNA"/>
</dbReference>
<evidence type="ECO:0000256" key="5">
    <source>
        <dbReference type="ARBA" id="ARBA00022884"/>
    </source>
</evidence>
<dbReference type="InterPro" id="IPR045076">
    <property type="entry name" value="MutS"/>
</dbReference>
<keyword evidence="3" id="KW-0378">Hydrolase</keyword>
<protein>
    <recommendedName>
        <fullName evidence="8">DNA mismatch repair proteins mutS family domain-containing protein</fullName>
    </recommendedName>
</protein>
<keyword evidence="6" id="KW-0238">DNA-binding</keyword>
<dbReference type="GO" id="GO:0019843">
    <property type="term" value="F:rRNA binding"/>
    <property type="evidence" value="ECO:0007669"/>
    <property type="project" value="UniProtKB-KW"/>
</dbReference>
<evidence type="ECO:0000256" key="6">
    <source>
        <dbReference type="ARBA" id="ARBA00023125"/>
    </source>
</evidence>
<dbReference type="GO" id="GO:0045910">
    <property type="term" value="P:negative regulation of DNA recombination"/>
    <property type="evidence" value="ECO:0007669"/>
    <property type="project" value="InterPro"/>
</dbReference>
<evidence type="ECO:0000259" key="8">
    <source>
        <dbReference type="PROSITE" id="PS00486"/>
    </source>
</evidence>
<dbReference type="FunFam" id="3.40.50.300:FF:000830">
    <property type="entry name" value="Endonuclease MutS2"/>
    <property type="match status" value="1"/>
</dbReference>
<accession>A0AAW1LE23</accession>
<evidence type="ECO:0000256" key="7">
    <source>
        <dbReference type="SAM" id="MobiDB-lite"/>
    </source>
</evidence>
<feature type="region of interest" description="Disordered" evidence="7">
    <location>
        <begin position="741"/>
        <end position="765"/>
    </location>
</feature>
<keyword evidence="10" id="KW-1185">Reference proteome</keyword>
<dbReference type="Proteomes" id="UP001443914">
    <property type="component" value="Unassembled WGS sequence"/>
</dbReference>